<feature type="transmembrane region" description="Helical" evidence="1">
    <location>
        <begin position="333"/>
        <end position="352"/>
    </location>
</feature>
<dbReference type="EMBL" id="RBAN01000002">
    <property type="protein sequence ID" value="RKN55665.1"/>
    <property type="molecule type" value="Genomic_DNA"/>
</dbReference>
<reference evidence="2 3" key="1">
    <citation type="journal article" date="2015" name="Int. J. Syst. Evol. Microbiol.">
        <title>Micromonospora costi sp. nov., isolated from a leaf of Costus speciosus.</title>
        <authorList>
            <person name="Thawai C."/>
        </authorList>
    </citation>
    <scope>NUCLEOTIDE SEQUENCE [LARGE SCALE GENOMIC DNA]</scope>
    <source>
        <strain evidence="2 3">CS1-12</strain>
    </source>
</reference>
<name>A0A3B0A4Y3_9ACTN</name>
<accession>A0A3B0A4Y3</accession>
<feature type="transmembrane region" description="Helical" evidence="1">
    <location>
        <begin position="294"/>
        <end position="313"/>
    </location>
</feature>
<feature type="transmembrane region" description="Helical" evidence="1">
    <location>
        <begin position="219"/>
        <end position="240"/>
    </location>
</feature>
<gene>
    <name evidence="2" type="ORF">D7193_13660</name>
</gene>
<dbReference type="Pfam" id="PF06772">
    <property type="entry name" value="LtrA"/>
    <property type="match status" value="1"/>
</dbReference>
<keyword evidence="1" id="KW-0472">Membrane</keyword>
<feature type="transmembrane region" description="Helical" evidence="1">
    <location>
        <begin position="180"/>
        <end position="199"/>
    </location>
</feature>
<dbReference type="InterPro" id="IPR010640">
    <property type="entry name" value="Low_temperature_requirement_A"/>
</dbReference>
<protein>
    <submittedName>
        <fullName evidence="2">Low temperature requirement protein A</fullName>
    </submittedName>
</protein>
<feature type="transmembrane region" description="Helical" evidence="1">
    <location>
        <begin position="118"/>
        <end position="137"/>
    </location>
</feature>
<dbReference type="Proteomes" id="UP000279968">
    <property type="component" value="Unassembled WGS sequence"/>
</dbReference>
<feature type="transmembrane region" description="Helical" evidence="1">
    <location>
        <begin position="86"/>
        <end position="106"/>
    </location>
</feature>
<feature type="transmembrane region" description="Helical" evidence="1">
    <location>
        <begin position="27"/>
        <end position="46"/>
    </location>
</feature>
<evidence type="ECO:0000313" key="2">
    <source>
        <dbReference type="EMBL" id="RKN55665.1"/>
    </source>
</evidence>
<feature type="transmembrane region" description="Helical" evidence="1">
    <location>
        <begin position="52"/>
        <end position="74"/>
    </location>
</feature>
<organism evidence="2 3">
    <name type="scientific">Micromonospora costi</name>
    <dbReference type="NCBI Taxonomy" id="1530042"/>
    <lineage>
        <taxon>Bacteria</taxon>
        <taxon>Bacillati</taxon>
        <taxon>Actinomycetota</taxon>
        <taxon>Actinomycetes</taxon>
        <taxon>Micromonosporales</taxon>
        <taxon>Micromonosporaceae</taxon>
        <taxon>Micromonospora</taxon>
    </lineage>
</organism>
<dbReference type="OrthoDB" id="7698234at2"/>
<feature type="transmembrane region" description="Helical" evidence="1">
    <location>
        <begin position="246"/>
        <end position="274"/>
    </location>
</feature>
<dbReference type="PANTHER" id="PTHR36840">
    <property type="entry name" value="BLL5714 PROTEIN"/>
    <property type="match status" value="1"/>
</dbReference>
<keyword evidence="1" id="KW-0812">Transmembrane</keyword>
<feature type="transmembrane region" description="Helical" evidence="1">
    <location>
        <begin position="149"/>
        <end position="168"/>
    </location>
</feature>
<comment type="caution">
    <text evidence="2">The sequence shown here is derived from an EMBL/GenBank/DDBJ whole genome shotgun (WGS) entry which is preliminary data.</text>
</comment>
<dbReference type="AlphaFoldDB" id="A0A3B0A4Y3"/>
<evidence type="ECO:0000256" key="1">
    <source>
        <dbReference type="SAM" id="Phobius"/>
    </source>
</evidence>
<dbReference type="RefSeq" id="WP_120779850.1">
    <property type="nucleotide sequence ID" value="NZ_JBHLUP010000002.1"/>
</dbReference>
<evidence type="ECO:0000313" key="3">
    <source>
        <dbReference type="Proteomes" id="UP000279968"/>
    </source>
</evidence>
<keyword evidence="3" id="KW-1185">Reference proteome</keyword>
<dbReference type="PANTHER" id="PTHR36840:SF1">
    <property type="entry name" value="BLL5714 PROTEIN"/>
    <property type="match status" value="1"/>
</dbReference>
<proteinExistence type="predicted"/>
<keyword evidence="1" id="KW-1133">Transmembrane helix</keyword>
<sequence>MEGTSGLRWSGGIRPGAPGSRATRLELFYDLVFVFAFLNVTTVTADNPTPRGLAQCLVVLALLWWCWTGFAALGNAVRTDQGVVPLVGFATMAAAFVLAVTMPHAFVDRAGGLPGPVVFAACYLLVRASQVAIFGWVSRGDRRLRRRWLVLAVPVLVSTAFIAAAALVPPRVASGRVEVGVRLALWVAALAVEYGLGLVLRGTGWTVVSAGHWAERHALIVLVALGESIIALGVGPGFVAGLPLTWSVIVAAVFGIAAVAALWWTYFDALALALEQTLHRTRERRARIALARDVYTYLHLPLVAGIILFALGLKGVLKEGSDPATRGWGVPLPGFDLLALYGGVALYLLALIALERRALGRTRWWSIAAVGLLIVLVPIAGDMPELVALGLLALATVAATVAQRLVDAPLRGQVRHVALEEQLASEAEQTQWRGRHL</sequence>
<feature type="transmembrane region" description="Helical" evidence="1">
    <location>
        <begin position="364"/>
        <end position="381"/>
    </location>
</feature>
<feature type="transmembrane region" description="Helical" evidence="1">
    <location>
        <begin position="387"/>
        <end position="406"/>
    </location>
</feature>